<comment type="caution">
    <text evidence="1">The sequence shown here is derived from an EMBL/GenBank/DDBJ whole genome shotgun (WGS) entry which is preliminary data.</text>
</comment>
<dbReference type="EMBL" id="BAABWN010000012">
    <property type="protein sequence ID" value="GAA6169539.1"/>
    <property type="molecule type" value="Genomic_DNA"/>
</dbReference>
<dbReference type="Gene3D" id="3.40.50.300">
    <property type="entry name" value="P-loop containing nucleotide triphosphate hydrolases"/>
    <property type="match status" value="1"/>
</dbReference>
<proteinExistence type="predicted"/>
<keyword evidence="2" id="KW-1185">Reference proteome</keyword>
<evidence type="ECO:0000313" key="1">
    <source>
        <dbReference type="EMBL" id="GAA6169539.1"/>
    </source>
</evidence>
<dbReference type="PANTHER" id="PTHR12083:SF9">
    <property type="entry name" value="BIFUNCTIONAL POLYNUCLEOTIDE PHOSPHATASE_KINASE"/>
    <property type="match status" value="1"/>
</dbReference>
<name>A0ABQ0AD15_9GAMM</name>
<evidence type="ECO:0000313" key="2">
    <source>
        <dbReference type="Proteomes" id="UP001465153"/>
    </source>
</evidence>
<dbReference type="RefSeq" id="WP_353304040.1">
    <property type="nucleotide sequence ID" value="NZ_BAABWN010000012.1"/>
</dbReference>
<dbReference type="SUPFAM" id="SSF52540">
    <property type="entry name" value="P-loop containing nucleoside triphosphate hydrolases"/>
    <property type="match status" value="1"/>
</dbReference>
<organism evidence="1 2">
    <name type="scientific">Sessilibacter corallicola</name>
    <dbReference type="NCBI Taxonomy" id="2904075"/>
    <lineage>
        <taxon>Bacteria</taxon>
        <taxon>Pseudomonadati</taxon>
        <taxon>Pseudomonadota</taxon>
        <taxon>Gammaproteobacteria</taxon>
        <taxon>Cellvibrionales</taxon>
        <taxon>Cellvibrionaceae</taxon>
        <taxon>Sessilibacter</taxon>
    </lineage>
</organism>
<sequence length="148" mass="16946">MNGIIFIGLQASGKSSFYQQQFSTTHIRLNMDMLKTRHRENILFQACLNSKQPVVIDNTNPTVAQREAYIEGFKEHKFNITGYYFEANLSKCLERNAARQGKDKIPEIGIKGVYKKLELPTYGEGFDCLYYVSLTGDGFNVSEWKSEI</sequence>
<reference evidence="1 2" key="1">
    <citation type="submission" date="2024-04" db="EMBL/GenBank/DDBJ databases">
        <title>Draft genome sequence of Sessilibacter corallicola NBRC 116591.</title>
        <authorList>
            <person name="Miyakawa T."/>
            <person name="Kusuya Y."/>
            <person name="Miura T."/>
        </authorList>
    </citation>
    <scope>NUCLEOTIDE SEQUENCE [LARGE SCALE GENOMIC DNA]</scope>
    <source>
        <strain evidence="1 2">KU-00831-HH</strain>
    </source>
</reference>
<dbReference type="InterPro" id="IPR027417">
    <property type="entry name" value="P-loop_NTPase"/>
</dbReference>
<dbReference type="Proteomes" id="UP001465153">
    <property type="component" value="Unassembled WGS sequence"/>
</dbReference>
<gene>
    <name evidence="1" type="ORF">NBRC116591_33500</name>
</gene>
<evidence type="ECO:0008006" key="3">
    <source>
        <dbReference type="Google" id="ProtNLM"/>
    </source>
</evidence>
<accession>A0ABQ0AD15</accession>
<dbReference type="Pfam" id="PF13671">
    <property type="entry name" value="AAA_33"/>
    <property type="match status" value="1"/>
</dbReference>
<protein>
    <recommendedName>
        <fullName evidence="3">Kinase</fullName>
    </recommendedName>
</protein>
<dbReference type="PANTHER" id="PTHR12083">
    <property type="entry name" value="BIFUNCTIONAL POLYNUCLEOTIDE PHOSPHATASE/KINASE"/>
    <property type="match status" value="1"/>
</dbReference>